<evidence type="ECO:0000313" key="4">
    <source>
        <dbReference type="EMBL" id="MDT0266136.1"/>
    </source>
</evidence>
<dbReference type="Pfam" id="PF00550">
    <property type="entry name" value="PP-binding"/>
    <property type="match status" value="1"/>
</dbReference>
<dbReference type="EMBL" id="JAVREO010000003">
    <property type="protein sequence ID" value="MDT0266136.1"/>
    <property type="molecule type" value="Genomic_DNA"/>
</dbReference>
<evidence type="ECO:0000256" key="2">
    <source>
        <dbReference type="ARBA" id="ARBA00022553"/>
    </source>
</evidence>
<feature type="domain" description="Carrier" evidence="3">
    <location>
        <begin position="5"/>
        <end position="84"/>
    </location>
</feature>
<dbReference type="InterPro" id="IPR036736">
    <property type="entry name" value="ACP-like_sf"/>
</dbReference>
<keyword evidence="2" id="KW-0597">Phosphoprotein</keyword>
<comment type="caution">
    <text evidence="4">The sequence shown here is derived from an EMBL/GenBank/DDBJ whole genome shotgun (WGS) entry which is preliminary data.</text>
</comment>
<keyword evidence="5" id="KW-1185">Reference proteome</keyword>
<sequence length="86" mass="9210">MATETFTLDDVRRILREGAGSDESVDLDGDILDQGLAALGYDSLALMETASLIEREYQVALGEEVLDIEVVTPRVLIDAVNAGLDG</sequence>
<accession>A0ABU2JN17</accession>
<dbReference type="PROSITE" id="PS50075">
    <property type="entry name" value="CARRIER"/>
    <property type="match status" value="1"/>
</dbReference>
<protein>
    <submittedName>
        <fullName evidence="4">Phosphopantetheine-binding protein</fullName>
    </submittedName>
</protein>
<evidence type="ECO:0000313" key="5">
    <source>
        <dbReference type="Proteomes" id="UP001183410"/>
    </source>
</evidence>
<evidence type="ECO:0000256" key="1">
    <source>
        <dbReference type="ARBA" id="ARBA00022450"/>
    </source>
</evidence>
<name>A0ABU2JN17_9ACTN</name>
<dbReference type="PROSITE" id="PS00012">
    <property type="entry name" value="PHOSPHOPANTETHEINE"/>
    <property type="match status" value="1"/>
</dbReference>
<reference evidence="5" key="1">
    <citation type="submission" date="2023-07" db="EMBL/GenBank/DDBJ databases">
        <title>30 novel species of actinomycetes from the DSMZ collection.</title>
        <authorList>
            <person name="Nouioui I."/>
        </authorList>
    </citation>
    <scope>NUCLEOTIDE SEQUENCE [LARGE SCALE GENOMIC DNA]</scope>
    <source>
        <strain evidence="5">DSM 44915</strain>
    </source>
</reference>
<dbReference type="Proteomes" id="UP001183410">
    <property type="component" value="Unassembled WGS sequence"/>
</dbReference>
<gene>
    <name evidence="4" type="ORF">RM844_07480</name>
</gene>
<evidence type="ECO:0000259" key="3">
    <source>
        <dbReference type="PROSITE" id="PS50075"/>
    </source>
</evidence>
<organism evidence="4 5">
    <name type="scientific">Streptomyces chisholmiae</name>
    <dbReference type="NCBI Taxonomy" id="3075540"/>
    <lineage>
        <taxon>Bacteria</taxon>
        <taxon>Bacillati</taxon>
        <taxon>Actinomycetota</taxon>
        <taxon>Actinomycetes</taxon>
        <taxon>Kitasatosporales</taxon>
        <taxon>Streptomycetaceae</taxon>
        <taxon>Streptomyces</taxon>
    </lineage>
</organism>
<proteinExistence type="predicted"/>
<dbReference type="RefSeq" id="WP_311666138.1">
    <property type="nucleotide sequence ID" value="NZ_JAVREO010000003.1"/>
</dbReference>
<dbReference type="SUPFAM" id="SSF47336">
    <property type="entry name" value="ACP-like"/>
    <property type="match status" value="1"/>
</dbReference>
<dbReference type="InterPro" id="IPR009081">
    <property type="entry name" value="PP-bd_ACP"/>
</dbReference>
<keyword evidence="1" id="KW-0596">Phosphopantetheine</keyword>
<dbReference type="InterPro" id="IPR006162">
    <property type="entry name" value="Ppantetheine_attach_site"/>
</dbReference>
<dbReference type="Gene3D" id="1.10.1200.10">
    <property type="entry name" value="ACP-like"/>
    <property type="match status" value="1"/>
</dbReference>